<evidence type="ECO:0000259" key="1">
    <source>
        <dbReference type="Pfam" id="PF13338"/>
    </source>
</evidence>
<sequence length="210" mass="23050">MSTTQDSILALACDRGLVRPLDLDVRGLPRVPLTRLVRQGRLARAGRGLYALPDRPVSEHSALAEVARRHPGAVVCLLSALRFHELTTQSPFDVWLAIPTKARAPRLGYPPLRIVRFSEAGLTEGVEEHKIDGVPVRITGIARTVADRFKSRNKIGLDVALDALKAALKEALQEQGQGGRGRRVSIVELWHHALLDRVANVMCPYLEALA</sequence>
<accession>A0ABS1CIX1</accession>
<dbReference type="RefSeq" id="WP_200238511.1">
    <property type="nucleotide sequence ID" value="NZ_NRRV01000032.1"/>
</dbReference>
<dbReference type="Pfam" id="PF13338">
    <property type="entry name" value="AbiEi_4"/>
    <property type="match status" value="1"/>
</dbReference>
<protein>
    <submittedName>
        <fullName evidence="2">Transcriptional regulator</fullName>
    </submittedName>
</protein>
<evidence type="ECO:0000313" key="3">
    <source>
        <dbReference type="Proteomes" id="UP000748752"/>
    </source>
</evidence>
<keyword evidence="3" id="KW-1185">Reference proteome</keyword>
<comment type="caution">
    <text evidence="2">The sequence shown here is derived from an EMBL/GenBank/DDBJ whole genome shotgun (WGS) entry which is preliminary data.</text>
</comment>
<proteinExistence type="predicted"/>
<dbReference type="EMBL" id="NRRV01000032">
    <property type="protein sequence ID" value="MBK1631767.1"/>
    <property type="molecule type" value="Genomic_DNA"/>
</dbReference>
<feature type="domain" description="AbiEi antitoxin N-terminal" evidence="1">
    <location>
        <begin position="8"/>
        <end position="53"/>
    </location>
</feature>
<dbReference type="InterPro" id="IPR025159">
    <property type="entry name" value="AbiEi_N"/>
</dbReference>
<organism evidence="2 3">
    <name type="scientific">Thiohalocapsa halophila</name>
    <dbReference type="NCBI Taxonomy" id="69359"/>
    <lineage>
        <taxon>Bacteria</taxon>
        <taxon>Pseudomonadati</taxon>
        <taxon>Pseudomonadota</taxon>
        <taxon>Gammaproteobacteria</taxon>
        <taxon>Chromatiales</taxon>
        <taxon>Chromatiaceae</taxon>
        <taxon>Thiohalocapsa</taxon>
    </lineage>
</organism>
<dbReference type="Proteomes" id="UP000748752">
    <property type="component" value="Unassembled WGS sequence"/>
</dbReference>
<reference evidence="2 3" key="1">
    <citation type="journal article" date="2020" name="Microorganisms">
        <title>Osmotic Adaptation and Compatible Solute Biosynthesis of Phototrophic Bacteria as Revealed from Genome Analyses.</title>
        <authorList>
            <person name="Imhoff J.F."/>
            <person name="Rahn T."/>
            <person name="Kunzel S."/>
            <person name="Keller A."/>
            <person name="Neulinger S.C."/>
        </authorList>
    </citation>
    <scope>NUCLEOTIDE SEQUENCE [LARGE SCALE GENOMIC DNA]</scope>
    <source>
        <strain evidence="2 3">DSM 6210</strain>
    </source>
</reference>
<name>A0ABS1CIX1_9GAMM</name>
<evidence type="ECO:0000313" key="2">
    <source>
        <dbReference type="EMBL" id="MBK1631767.1"/>
    </source>
</evidence>
<gene>
    <name evidence="2" type="ORF">CKO31_13675</name>
</gene>